<reference evidence="1 2" key="1">
    <citation type="submission" date="2020-08" db="EMBL/GenBank/DDBJ databases">
        <title>Sequencing the genomes of 1000 actinobacteria strains.</title>
        <authorList>
            <person name="Klenk H.-P."/>
        </authorList>
    </citation>
    <scope>NUCLEOTIDE SEQUENCE [LARGE SCALE GENOMIC DNA]</scope>
    <source>
        <strain evidence="1 2">DSM 45790</strain>
    </source>
</reference>
<dbReference type="EMBL" id="JACHBR010000001">
    <property type="protein sequence ID" value="MBB5629505.1"/>
    <property type="molecule type" value="Genomic_DNA"/>
</dbReference>
<dbReference type="RefSeq" id="WP_184614632.1">
    <property type="nucleotide sequence ID" value="NZ_BOOS01000055.1"/>
</dbReference>
<proteinExistence type="predicted"/>
<evidence type="ECO:0000313" key="1">
    <source>
        <dbReference type="EMBL" id="MBB5629505.1"/>
    </source>
</evidence>
<dbReference type="InterPro" id="IPR036410">
    <property type="entry name" value="HSP_DnaJ_Cys-rich_dom_sf"/>
</dbReference>
<dbReference type="Proteomes" id="UP000588112">
    <property type="component" value="Unassembled WGS sequence"/>
</dbReference>
<comment type="caution">
    <text evidence="1">The sequence shown here is derived from an EMBL/GenBank/DDBJ whole genome shotgun (WGS) entry which is preliminary data.</text>
</comment>
<keyword evidence="2" id="KW-1185">Reference proteome</keyword>
<sequence>MIENDEDFDPFEDIEPRAYRCATCHGTGIDHDDACCRDCSGTGIDNHR</sequence>
<organism evidence="1 2">
    <name type="scientific">Sphaerisporangium krabiense</name>
    <dbReference type="NCBI Taxonomy" id="763782"/>
    <lineage>
        <taxon>Bacteria</taxon>
        <taxon>Bacillati</taxon>
        <taxon>Actinomycetota</taxon>
        <taxon>Actinomycetes</taxon>
        <taxon>Streptosporangiales</taxon>
        <taxon>Streptosporangiaceae</taxon>
        <taxon>Sphaerisporangium</taxon>
    </lineage>
</organism>
<gene>
    <name evidence="1" type="ORF">BJ981_005204</name>
</gene>
<evidence type="ECO:0000313" key="2">
    <source>
        <dbReference type="Proteomes" id="UP000588112"/>
    </source>
</evidence>
<name>A0A7W8Z8W3_9ACTN</name>
<protein>
    <submittedName>
        <fullName evidence="1">DnaJ-class molecular chaperone</fullName>
    </submittedName>
</protein>
<dbReference type="AlphaFoldDB" id="A0A7W8Z8W3"/>
<dbReference type="SUPFAM" id="SSF57938">
    <property type="entry name" value="DnaJ/Hsp40 cysteine-rich domain"/>
    <property type="match status" value="1"/>
</dbReference>
<accession>A0A7W8Z8W3</accession>